<evidence type="ECO:0000313" key="2">
    <source>
        <dbReference type="Proteomes" id="UP001243375"/>
    </source>
</evidence>
<sequence>MSEPVALPAKCYVITATELDHHTDRKGRMKLPTKQAFSTLKEANAAAFSHLINRYDSTSDPIGQPEYQNKESETELSQGSFIPAVRNVHEYVVRVREFKMNYPKLAKERGGKKAAAATATAAGTGQEGQAGHQGTGAAGTGNTAAGAPIPPLMAARPNPTAQRHAGPSRLSDVPLHKPPTQAAQTAGPPLRPLSPLSAATPLQRGAHPGQRRLGQTSTQSAQTTAFKRSHTTTVDVDDDDDVVILEDEDGPSRKKKSMLDSEVRPALEELSADDIASMFTR</sequence>
<dbReference type="EMBL" id="JASBWU010000006">
    <property type="protein sequence ID" value="KAJ9120608.1"/>
    <property type="molecule type" value="Genomic_DNA"/>
</dbReference>
<comment type="caution">
    <text evidence="1">The sequence shown here is derived from an EMBL/GenBank/DDBJ whole genome shotgun (WGS) entry which is preliminary data.</text>
</comment>
<protein>
    <submittedName>
        <fullName evidence="1">Uncharacterized protein</fullName>
    </submittedName>
</protein>
<name>A0ACC2X9A2_9TREE</name>
<proteinExistence type="predicted"/>
<gene>
    <name evidence="1" type="ORF">QFC22_002537</name>
</gene>
<organism evidence="1 2">
    <name type="scientific">Naganishia vaughanmartiniae</name>
    <dbReference type="NCBI Taxonomy" id="1424756"/>
    <lineage>
        <taxon>Eukaryota</taxon>
        <taxon>Fungi</taxon>
        <taxon>Dikarya</taxon>
        <taxon>Basidiomycota</taxon>
        <taxon>Agaricomycotina</taxon>
        <taxon>Tremellomycetes</taxon>
        <taxon>Filobasidiales</taxon>
        <taxon>Filobasidiaceae</taxon>
        <taxon>Naganishia</taxon>
    </lineage>
</organism>
<reference evidence="1" key="1">
    <citation type="submission" date="2023-04" db="EMBL/GenBank/DDBJ databases">
        <title>Draft Genome sequencing of Naganishia species isolated from polar environments using Oxford Nanopore Technology.</title>
        <authorList>
            <person name="Leo P."/>
            <person name="Venkateswaran K."/>
        </authorList>
    </citation>
    <scope>NUCLEOTIDE SEQUENCE</scope>
    <source>
        <strain evidence="1">MNA-CCFEE 5425</strain>
    </source>
</reference>
<keyword evidence="2" id="KW-1185">Reference proteome</keyword>
<dbReference type="Proteomes" id="UP001243375">
    <property type="component" value="Unassembled WGS sequence"/>
</dbReference>
<evidence type="ECO:0000313" key="1">
    <source>
        <dbReference type="EMBL" id="KAJ9120608.1"/>
    </source>
</evidence>
<accession>A0ACC2X9A2</accession>